<evidence type="ECO:0000313" key="9">
    <source>
        <dbReference type="EMBL" id="CAL8101742.1"/>
    </source>
</evidence>
<protein>
    <recommendedName>
        <fullName evidence="11">Transmembrane protein</fullName>
    </recommendedName>
</protein>
<dbReference type="InterPro" id="IPR054077">
    <property type="entry name" value="TMEM181_GOLD"/>
</dbReference>
<dbReference type="EMBL" id="CAXLJM020000033">
    <property type="protein sequence ID" value="CAL8101742.1"/>
    <property type="molecule type" value="Genomic_DNA"/>
</dbReference>
<comment type="caution">
    <text evidence="9">The sequence shown here is derived from an EMBL/GenBank/DDBJ whole genome shotgun (WGS) entry which is preliminary data.</text>
</comment>
<evidence type="ECO:0000256" key="6">
    <source>
        <dbReference type="SAM" id="Phobius"/>
    </source>
</evidence>
<evidence type="ECO:0000256" key="1">
    <source>
        <dbReference type="ARBA" id="ARBA00004141"/>
    </source>
</evidence>
<accession>A0ABP1QG20</accession>
<evidence type="ECO:0000256" key="4">
    <source>
        <dbReference type="ARBA" id="ARBA00023136"/>
    </source>
</evidence>
<reference evidence="9 10" key="1">
    <citation type="submission" date="2024-08" db="EMBL/GenBank/DDBJ databases">
        <authorList>
            <person name="Cucini C."/>
            <person name="Frati F."/>
        </authorList>
    </citation>
    <scope>NUCLEOTIDE SEQUENCE [LARGE SCALE GENOMIC DNA]</scope>
</reference>
<feature type="transmembrane region" description="Helical" evidence="6">
    <location>
        <begin position="332"/>
        <end position="351"/>
    </location>
</feature>
<dbReference type="Pfam" id="PF21885">
    <property type="entry name" value="TMEM181_GOLD"/>
    <property type="match status" value="1"/>
</dbReference>
<feature type="region of interest" description="Disordered" evidence="5">
    <location>
        <begin position="504"/>
        <end position="535"/>
    </location>
</feature>
<feature type="transmembrane region" description="Helical" evidence="6">
    <location>
        <begin position="377"/>
        <end position="398"/>
    </location>
</feature>
<evidence type="ECO:0008006" key="11">
    <source>
        <dbReference type="Google" id="ProtNLM"/>
    </source>
</evidence>
<feature type="compositionally biased region" description="Acidic residues" evidence="5">
    <location>
        <begin position="504"/>
        <end position="513"/>
    </location>
</feature>
<dbReference type="Pfam" id="PF06664">
    <property type="entry name" value="WLS-like_TM"/>
    <property type="match status" value="1"/>
</dbReference>
<feature type="transmembrane region" description="Helical" evidence="6">
    <location>
        <begin position="452"/>
        <end position="473"/>
    </location>
</feature>
<keyword evidence="4 6" id="KW-0472">Membrane</keyword>
<evidence type="ECO:0000259" key="7">
    <source>
        <dbReference type="Pfam" id="PF06664"/>
    </source>
</evidence>
<dbReference type="InterPro" id="IPR040416">
    <property type="entry name" value="TMEM181"/>
</dbReference>
<feature type="transmembrane region" description="Helical" evidence="6">
    <location>
        <begin position="269"/>
        <end position="287"/>
    </location>
</feature>
<feature type="transmembrane region" description="Helical" evidence="6">
    <location>
        <begin position="65"/>
        <end position="85"/>
    </location>
</feature>
<feature type="domain" description="Wntless-like transmembrane" evidence="7">
    <location>
        <begin position="224"/>
        <end position="476"/>
    </location>
</feature>
<comment type="subcellular location">
    <subcellularLocation>
        <location evidence="1">Membrane</location>
        <topology evidence="1">Multi-pass membrane protein</topology>
    </subcellularLocation>
</comment>
<name>A0ABP1QG20_9HEXA</name>
<gene>
    <name evidence="9" type="ORF">ODALV1_LOCUS10937</name>
</gene>
<keyword evidence="3 6" id="KW-1133">Transmembrane helix</keyword>
<evidence type="ECO:0000256" key="3">
    <source>
        <dbReference type="ARBA" id="ARBA00022989"/>
    </source>
</evidence>
<feature type="domain" description="TMEM181 GOLD" evidence="8">
    <location>
        <begin position="109"/>
        <end position="223"/>
    </location>
</feature>
<keyword evidence="10" id="KW-1185">Reference proteome</keyword>
<dbReference type="InterPro" id="IPR047843">
    <property type="entry name" value="WLS-like_TM"/>
</dbReference>
<dbReference type="PANTHER" id="PTHR31918">
    <property type="entry name" value="TRANSMEMBRANE PROTEIN 181"/>
    <property type="match status" value="1"/>
</dbReference>
<dbReference type="Proteomes" id="UP001642540">
    <property type="component" value="Unassembled WGS sequence"/>
</dbReference>
<evidence type="ECO:0000259" key="8">
    <source>
        <dbReference type="Pfam" id="PF21885"/>
    </source>
</evidence>
<evidence type="ECO:0000313" key="10">
    <source>
        <dbReference type="Proteomes" id="UP001642540"/>
    </source>
</evidence>
<evidence type="ECO:0000256" key="5">
    <source>
        <dbReference type="SAM" id="MobiDB-lite"/>
    </source>
</evidence>
<feature type="transmembrane region" description="Helical" evidence="6">
    <location>
        <begin position="236"/>
        <end position="257"/>
    </location>
</feature>
<dbReference type="PANTHER" id="PTHR31918:SF1">
    <property type="entry name" value="TRANSMEMBRANE PROTEIN 181"/>
    <property type="match status" value="1"/>
</dbReference>
<evidence type="ECO:0000256" key="2">
    <source>
        <dbReference type="ARBA" id="ARBA00022692"/>
    </source>
</evidence>
<proteinExistence type="predicted"/>
<organism evidence="9 10">
    <name type="scientific">Orchesella dallaii</name>
    <dbReference type="NCBI Taxonomy" id="48710"/>
    <lineage>
        <taxon>Eukaryota</taxon>
        <taxon>Metazoa</taxon>
        <taxon>Ecdysozoa</taxon>
        <taxon>Arthropoda</taxon>
        <taxon>Hexapoda</taxon>
        <taxon>Collembola</taxon>
        <taxon>Entomobryomorpha</taxon>
        <taxon>Entomobryoidea</taxon>
        <taxon>Orchesellidae</taxon>
        <taxon>Orchesellinae</taxon>
        <taxon>Orchesella</taxon>
    </lineage>
</organism>
<sequence>MESGNTLGYSYYMPKGGLNRIKSIIPFKCCDLFGVFDRYLAPAYHHDRCERSVQMKLYSMHKREFVIIFLGFFVALGLAVFIGLVGPPITWSTEIHASYLDNVTDMSSGPFVLKSPPLTTYNQQLWLISKLEIESKDDDSFEKTFAISLDLYGIATGTVVKILNTSNKRSRHLKCQGECEPFTVLHLGFIDFAKYFIVVRFSDLKGVHERYHIKDVDFYFKTYNPNFTQMEMSFRFIYSAVCFGITCWFMFTLRKYVLADWSIEQKWMSILLPMLFLYNNPIFPLMFLVNSTLLGMFDAVFQVSFLSTLLIFWLSIYHGLRQVERRFLTFYLPKFILVGSLWVSAMILASWQKINTAKDPTFSYEVETEKFEKLKNFFAVCGISYVVYLTYLILKAYSELRSMPYFDLRLKFLTGLMLIVVKLTIAITYMRFGMDILEDHFVADLSTKYSSSAEFMCFYGLLNFYVFTMVYVYSPASSTVLNNSSQITKDNPQFSMIDDSDDEVIYGSDEDEDTKTPLNSNAHSHSTNNHHDDSD</sequence>
<keyword evidence="2 6" id="KW-0812">Transmembrane</keyword>
<feature type="transmembrane region" description="Helical" evidence="6">
    <location>
        <begin position="299"/>
        <end position="320"/>
    </location>
</feature>
<feature type="transmembrane region" description="Helical" evidence="6">
    <location>
        <begin position="410"/>
        <end position="432"/>
    </location>
</feature>